<reference evidence="3" key="1">
    <citation type="journal article" date="2019" name="Int. J. Syst. Evol. Microbiol.">
        <title>The Global Catalogue of Microorganisms (GCM) 10K type strain sequencing project: providing services to taxonomists for standard genome sequencing and annotation.</title>
        <authorList>
            <consortium name="The Broad Institute Genomics Platform"/>
            <consortium name="The Broad Institute Genome Sequencing Center for Infectious Disease"/>
            <person name="Wu L."/>
            <person name="Ma J."/>
        </authorList>
    </citation>
    <scope>NUCLEOTIDE SEQUENCE [LARGE SCALE GENOMIC DNA]</scope>
    <source>
        <strain evidence="3">JCM 6835</strain>
    </source>
</reference>
<dbReference type="EMBL" id="BAAATE010000008">
    <property type="protein sequence ID" value="GAA2661905.1"/>
    <property type="molecule type" value="Genomic_DNA"/>
</dbReference>
<protein>
    <submittedName>
        <fullName evidence="2">Uncharacterized protein</fullName>
    </submittedName>
</protein>
<feature type="transmembrane region" description="Helical" evidence="1">
    <location>
        <begin position="169"/>
        <end position="192"/>
    </location>
</feature>
<evidence type="ECO:0000256" key="1">
    <source>
        <dbReference type="SAM" id="Phobius"/>
    </source>
</evidence>
<keyword evidence="1" id="KW-1133">Transmembrane helix</keyword>
<evidence type="ECO:0000313" key="3">
    <source>
        <dbReference type="Proteomes" id="UP001501666"/>
    </source>
</evidence>
<dbReference type="Proteomes" id="UP001501666">
    <property type="component" value="Unassembled WGS sequence"/>
</dbReference>
<keyword evidence="1" id="KW-0812">Transmembrane</keyword>
<feature type="transmembrane region" description="Helical" evidence="1">
    <location>
        <begin position="198"/>
        <end position="216"/>
    </location>
</feature>
<sequence length="276" mass="29960">MSPHLRHVRHLLDKGRFPWAHSYVDRLISDAPCDPEPLLLKALILDHEGRSFEEQARQAEALGGRYTPLLERPAPAPPRRDTRGAWVFCLLLLTSVFEVVGERVTGLDHLPRGGAPGVLLAVAACVAGWAAVVRLRGQPPAEVARGRIATVRAFYAGLDDRNLRFRAGLASLALFVVPVMSSLGSEMIPFVAPALSRIVWTAMLCAAGAALAWLFMGDALLRALRVSGVVRVNVVLAGALLAVPVWALGGWLPTLPWVIALGVRLRREGALQRRPR</sequence>
<accession>A0ABP6E871</accession>
<feature type="transmembrane region" description="Helical" evidence="1">
    <location>
        <begin position="228"/>
        <end position="248"/>
    </location>
</feature>
<keyword evidence="1" id="KW-0472">Membrane</keyword>
<gene>
    <name evidence="2" type="ORF">GCM10010412_035200</name>
</gene>
<comment type="caution">
    <text evidence="2">The sequence shown here is derived from an EMBL/GenBank/DDBJ whole genome shotgun (WGS) entry which is preliminary data.</text>
</comment>
<feature type="transmembrane region" description="Helical" evidence="1">
    <location>
        <begin position="113"/>
        <end position="135"/>
    </location>
</feature>
<feature type="transmembrane region" description="Helical" evidence="1">
    <location>
        <begin position="84"/>
        <end position="101"/>
    </location>
</feature>
<proteinExistence type="predicted"/>
<organism evidence="2 3">
    <name type="scientific">Nonomuraea recticatena</name>
    <dbReference type="NCBI Taxonomy" id="46178"/>
    <lineage>
        <taxon>Bacteria</taxon>
        <taxon>Bacillati</taxon>
        <taxon>Actinomycetota</taxon>
        <taxon>Actinomycetes</taxon>
        <taxon>Streptosporangiales</taxon>
        <taxon>Streptosporangiaceae</taxon>
        <taxon>Nonomuraea</taxon>
    </lineage>
</organism>
<keyword evidence="3" id="KW-1185">Reference proteome</keyword>
<name>A0ABP6E871_9ACTN</name>
<evidence type="ECO:0000313" key="2">
    <source>
        <dbReference type="EMBL" id="GAA2661905.1"/>
    </source>
</evidence>